<evidence type="ECO:0000313" key="3">
    <source>
        <dbReference type="EMBL" id="CAD9512419.1"/>
    </source>
</evidence>
<accession>A0A7S2I9K8</accession>
<name>A0A7S2I9K8_9EUKA</name>
<proteinExistence type="predicted"/>
<dbReference type="Gene3D" id="6.10.140.1750">
    <property type="match status" value="1"/>
</dbReference>
<organism evidence="3">
    <name type="scientific">Haptolina brevifila</name>
    <dbReference type="NCBI Taxonomy" id="156173"/>
    <lineage>
        <taxon>Eukaryota</taxon>
        <taxon>Haptista</taxon>
        <taxon>Haptophyta</taxon>
        <taxon>Prymnesiophyceae</taxon>
        <taxon>Prymnesiales</taxon>
        <taxon>Prymnesiaceae</taxon>
        <taxon>Haptolina</taxon>
    </lineage>
</organism>
<dbReference type="InterPro" id="IPR002909">
    <property type="entry name" value="IPT_dom"/>
</dbReference>
<dbReference type="SUPFAM" id="SSF81296">
    <property type="entry name" value="E set domains"/>
    <property type="match status" value="1"/>
</dbReference>
<dbReference type="Gene3D" id="2.60.40.10">
    <property type="entry name" value="Immunoglobulins"/>
    <property type="match status" value="1"/>
</dbReference>
<evidence type="ECO:0000256" key="1">
    <source>
        <dbReference type="ARBA" id="ARBA00022737"/>
    </source>
</evidence>
<keyword evidence="1" id="KW-0677">Repeat</keyword>
<protein>
    <recommendedName>
        <fullName evidence="2">IPT/TIG domain-containing protein</fullName>
    </recommendedName>
</protein>
<reference evidence="3" key="1">
    <citation type="submission" date="2021-01" db="EMBL/GenBank/DDBJ databases">
        <authorList>
            <person name="Corre E."/>
            <person name="Pelletier E."/>
            <person name="Niang G."/>
            <person name="Scheremetjew M."/>
            <person name="Finn R."/>
            <person name="Kale V."/>
            <person name="Holt S."/>
            <person name="Cochrane G."/>
            <person name="Meng A."/>
            <person name="Brown T."/>
            <person name="Cohen L."/>
        </authorList>
    </citation>
    <scope>NUCLEOTIDE SEQUENCE</scope>
    <source>
        <strain evidence="3">UTEX LB 985</strain>
    </source>
</reference>
<evidence type="ECO:0000259" key="2">
    <source>
        <dbReference type="Pfam" id="PF01833"/>
    </source>
</evidence>
<dbReference type="SMART" id="SM00707">
    <property type="entry name" value="RPEL"/>
    <property type="match status" value="2"/>
</dbReference>
<dbReference type="AlphaFoldDB" id="A0A7S2I9K8"/>
<gene>
    <name evidence="3" type="ORF">CBRE1094_LOCUS32173</name>
</gene>
<dbReference type="InterPro" id="IPR004018">
    <property type="entry name" value="RPEL_repeat"/>
</dbReference>
<dbReference type="CDD" id="cd00102">
    <property type="entry name" value="IPT"/>
    <property type="match status" value="1"/>
</dbReference>
<dbReference type="InterPro" id="IPR013783">
    <property type="entry name" value="Ig-like_fold"/>
</dbReference>
<dbReference type="Pfam" id="PF01833">
    <property type="entry name" value="TIG"/>
    <property type="match status" value="1"/>
</dbReference>
<sequence>MDMDTPTSSTAASEAATALSLPPLTATPLGAGAGVAMPLPLSMQDSSGLPLGLAQVAKDAAKAADDGMDPSAHLGLPSDWLPLSQAPVLPGGSAGSVPPLPKVGRDRALSVDSSIDDFAGDMAFGSCGASFDQRMGEPGQDPIITAADSMVRQGHGQLMNSQEEYAQLQAMAQHHGSVPPASAAPATSKPTPVAAVAVVQSPFGGTAALQTTTFAAQPVMSFGGVVQGMGQGMGQQAAGGTEGAQGTTRAVAAIAAAPSVLSHPSTSNAHEPARLIDASAREGSNSGGTLVWLHGENFSPDLTVRFGGAAVTSFNIISHNLIKCKAPPFAPLVAQQRHEVAITLVTANNAPISGAIPFAYVGGPLSPSPHNPSAAVAGTTLAAPSSELLLRLLNSLERAQAASAAGTTGSMESGAFVAMDEHGFSLAEYAIELRAALMEGAGQQKPAGDASELHLQHQDLAAMLKRERLSASLAKRPSLDLLQQRNILPNAEEAFARRQSLLASLSKRPEIEQLQQRNILHTQEEEKIQEQLAKRKRLEGFLAERPTPEQFQAQFSTNPQP</sequence>
<feature type="domain" description="IPT/TIG" evidence="2">
    <location>
        <begin position="283"/>
        <end position="360"/>
    </location>
</feature>
<dbReference type="EMBL" id="HBGU01059203">
    <property type="protein sequence ID" value="CAD9512419.1"/>
    <property type="molecule type" value="Transcribed_RNA"/>
</dbReference>
<dbReference type="InterPro" id="IPR014756">
    <property type="entry name" value="Ig_E-set"/>
</dbReference>